<evidence type="ECO:0000259" key="6">
    <source>
        <dbReference type="Pfam" id="PF13947"/>
    </source>
</evidence>
<name>A0A7J9CWX2_GOSGO</name>
<keyword evidence="8" id="KW-1185">Reference proteome</keyword>
<dbReference type="OrthoDB" id="939951at2759"/>
<keyword evidence="2" id="KW-0812">Transmembrane</keyword>
<evidence type="ECO:0000256" key="5">
    <source>
        <dbReference type="ARBA" id="ARBA00023136"/>
    </source>
</evidence>
<reference evidence="7 8" key="1">
    <citation type="journal article" date="2019" name="Genome Biol. Evol.">
        <title>Insights into the evolution of the New World diploid cottons (Gossypium, subgenus Houzingenia) based on genome sequencing.</title>
        <authorList>
            <person name="Grover C.E."/>
            <person name="Arick M.A. 2nd"/>
            <person name="Thrash A."/>
            <person name="Conover J.L."/>
            <person name="Sanders W.S."/>
            <person name="Peterson D.G."/>
            <person name="Frelichowski J.E."/>
            <person name="Scheffler J.A."/>
            <person name="Scheffler B.E."/>
            <person name="Wendel J.F."/>
        </authorList>
    </citation>
    <scope>NUCLEOTIDE SEQUENCE [LARGE SCALE GENOMIC DNA]</scope>
    <source>
        <strain evidence="7">5</strain>
        <tissue evidence="7">Leaf</tissue>
    </source>
</reference>
<dbReference type="GO" id="GO:0016020">
    <property type="term" value="C:membrane"/>
    <property type="evidence" value="ECO:0007669"/>
    <property type="project" value="UniProtKB-SubCell"/>
</dbReference>
<comment type="caution">
    <text evidence="7">The sequence shown here is derived from an EMBL/GenBank/DDBJ whole genome shotgun (WGS) entry which is preliminary data.</text>
</comment>
<dbReference type="Pfam" id="PF13947">
    <property type="entry name" value="GUB_WAK_bind"/>
    <property type="match status" value="1"/>
</dbReference>
<organism evidence="7 8">
    <name type="scientific">Gossypium gossypioides</name>
    <name type="common">Mexican cotton</name>
    <name type="synonym">Selera gossypioides</name>
    <dbReference type="NCBI Taxonomy" id="34282"/>
    <lineage>
        <taxon>Eukaryota</taxon>
        <taxon>Viridiplantae</taxon>
        <taxon>Streptophyta</taxon>
        <taxon>Embryophyta</taxon>
        <taxon>Tracheophyta</taxon>
        <taxon>Spermatophyta</taxon>
        <taxon>Magnoliopsida</taxon>
        <taxon>eudicotyledons</taxon>
        <taxon>Gunneridae</taxon>
        <taxon>Pentapetalae</taxon>
        <taxon>rosids</taxon>
        <taxon>malvids</taxon>
        <taxon>Malvales</taxon>
        <taxon>Malvaceae</taxon>
        <taxon>Malvoideae</taxon>
        <taxon>Gossypium</taxon>
    </lineage>
</organism>
<dbReference type="InterPro" id="IPR025287">
    <property type="entry name" value="WAK_GUB"/>
</dbReference>
<keyword evidence="3" id="KW-0732">Signal</keyword>
<feature type="non-terminal residue" evidence="7">
    <location>
        <position position="176"/>
    </location>
</feature>
<sequence>CERPRSLGPINFNTYKVESCGNVTFHYPFRIKDQDDSNDWFKVNCNKTVNGEKAPVFTTQIPTTSFVLQVVGLSSFFVNMSNMVDSSDYRRKRSCGFASLISIYYDFTDDFVISNRTHVPTQLQWGRGIYGECYLNDSSDTSCTSNGEYCWSRLGSNHLCICYRDNNGISYSSPCE</sequence>
<evidence type="ECO:0000313" key="8">
    <source>
        <dbReference type="Proteomes" id="UP000593579"/>
    </source>
</evidence>
<keyword evidence="4" id="KW-1133">Transmembrane helix</keyword>
<dbReference type="EMBL" id="JABEZY010000032">
    <property type="protein sequence ID" value="MBA0752824.1"/>
    <property type="molecule type" value="Genomic_DNA"/>
</dbReference>
<protein>
    <recommendedName>
        <fullName evidence="6">Wall-associated receptor kinase galacturonan-binding domain-containing protein</fullName>
    </recommendedName>
</protein>
<evidence type="ECO:0000256" key="4">
    <source>
        <dbReference type="ARBA" id="ARBA00022989"/>
    </source>
</evidence>
<feature type="non-terminal residue" evidence="7">
    <location>
        <position position="1"/>
    </location>
</feature>
<comment type="subcellular location">
    <subcellularLocation>
        <location evidence="1">Membrane</location>
        <topology evidence="1">Single-pass membrane protein</topology>
    </subcellularLocation>
</comment>
<evidence type="ECO:0000256" key="1">
    <source>
        <dbReference type="ARBA" id="ARBA00004167"/>
    </source>
</evidence>
<dbReference type="GO" id="GO:0030247">
    <property type="term" value="F:polysaccharide binding"/>
    <property type="evidence" value="ECO:0007669"/>
    <property type="project" value="InterPro"/>
</dbReference>
<accession>A0A7J9CWX2</accession>
<feature type="domain" description="Wall-associated receptor kinase galacturonan-binding" evidence="6">
    <location>
        <begin position="19"/>
        <end position="58"/>
    </location>
</feature>
<evidence type="ECO:0000256" key="3">
    <source>
        <dbReference type="ARBA" id="ARBA00022729"/>
    </source>
</evidence>
<dbReference type="AlphaFoldDB" id="A0A7J9CWX2"/>
<evidence type="ECO:0000256" key="2">
    <source>
        <dbReference type="ARBA" id="ARBA00022692"/>
    </source>
</evidence>
<keyword evidence="5" id="KW-0472">Membrane</keyword>
<proteinExistence type="predicted"/>
<gene>
    <name evidence="7" type="ORF">Gogos_020980</name>
</gene>
<dbReference type="Proteomes" id="UP000593579">
    <property type="component" value="Unassembled WGS sequence"/>
</dbReference>
<evidence type="ECO:0000313" key="7">
    <source>
        <dbReference type="EMBL" id="MBA0752824.1"/>
    </source>
</evidence>